<dbReference type="SUPFAM" id="SSF82171">
    <property type="entry name" value="DPP6 N-terminal domain-like"/>
    <property type="match status" value="1"/>
</dbReference>
<dbReference type="AlphaFoldDB" id="A0AAD8EUL4"/>
<proteinExistence type="predicted"/>
<dbReference type="Pfam" id="PF07676">
    <property type="entry name" value="PD40"/>
    <property type="match status" value="2"/>
</dbReference>
<dbReference type="EMBL" id="JASAOG010000451">
    <property type="protein sequence ID" value="KAK0039364.1"/>
    <property type="molecule type" value="Genomic_DNA"/>
</dbReference>
<comment type="caution">
    <text evidence="2">The sequence shown here is derived from an EMBL/GenBank/DDBJ whole genome shotgun (WGS) entry which is preliminary data.</text>
</comment>
<evidence type="ECO:0000256" key="1">
    <source>
        <dbReference type="SAM" id="SignalP"/>
    </source>
</evidence>
<dbReference type="Proteomes" id="UP001233172">
    <property type="component" value="Unassembled WGS sequence"/>
</dbReference>
<keyword evidence="3" id="KW-1185">Reference proteome</keyword>
<evidence type="ECO:0000313" key="3">
    <source>
        <dbReference type="Proteomes" id="UP001233172"/>
    </source>
</evidence>
<sequence length="112" mass="12277">MKKTFLALLLLTAIVSLVKAQPNFNINELINVKRVGDPQLSPDGKKIAFTIGVVDKAANRTLTQIYTVSPDGSDLKQLTNAERSSSSPRWSPDHIAFTTGGQIWGDGRGRRR</sequence>
<feature type="signal peptide" evidence="1">
    <location>
        <begin position="1"/>
        <end position="20"/>
    </location>
</feature>
<keyword evidence="1" id="KW-0732">Signal</keyword>
<gene>
    <name evidence="2" type="ORF">Bpfe_031197</name>
</gene>
<feature type="chain" id="PRO_5042053548" evidence="1">
    <location>
        <begin position="21"/>
        <end position="112"/>
    </location>
</feature>
<protein>
    <submittedName>
        <fullName evidence="2">S9 family peptidase</fullName>
    </submittedName>
</protein>
<evidence type="ECO:0000313" key="2">
    <source>
        <dbReference type="EMBL" id="KAK0039364.1"/>
    </source>
</evidence>
<organism evidence="2 3">
    <name type="scientific">Biomphalaria pfeifferi</name>
    <name type="common">Bloodfluke planorb</name>
    <name type="synonym">Freshwater snail</name>
    <dbReference type="NCBI Taxonomy" id="112525"/>
    <lineage>
        <taxon>Eukaryota</taxon>
        <taxon>Metazoa</taxon>
        <taxon>Spiralia</taxon>
        <taxon>Lophotrochozoa</taxon>
        <taxon>Mollusca</taxon>
        <taxon>Gastropoda</taxon>
        <taxon>Heterobranchia</taxon>
        <taxon>Euthyneura</taxon>
        <taxon>Panpulmonata</taxon>
        <taxon>Hygrophila</taxon>
        <taxon>Lymnaeoidea</taxon>
        <taxon>Planorbidae</taxon>
        <taxon>Biomphalaria</taxon>
    </lineage>
</organism>
<dbReference type="Gene3D" id="2.120.10.30">
    <property type="entry name" value="TolB, C-terminal domain"/>
    <property type="match status" value="1"/>
</dbReference>
<reference evidence="2" key="1">
    <citation type="journal article" date="2023" name="PLoS Negl. Trop. Dis.">
        <title>A genome sequence for Biomphalaria pfeifferi, the major vector snail for the human-infecting parasite Schistosoma mansoni.</title>
        <authorList>
            <person name="Bu L."/>
            <person name="Lu L."/>
            <person name="Laidemitt M.R."/>
            <person name="Zhang S.M."/>
            <person name="Mutuku M."/>
            <person name="Mkoji G."/>
            <person name="Steinauer M."/>
            <person name="Loker E.S."/>
        </authorList>
    </citation>
    <scope>NUCLEOTIDE SEQUENCE</scope>
    <source>
        <strain evidence="2">KasaAsao</strain>
    </source>
</reference>
<name>A0AAD8EUL4_BIOPF</name>
<dbReference type="InterPro" id="IPR011042">
    <property type="entry name" value="6-blade_b-propeller_TolB-like"/>
</dbReference>
<reference evidence="2" key="2">
    <citation type="submission" date="2023-04" db="EMBL/GenBank/DDBJ databases">
        <authorList>
            <person name="Bu L."/>
            <person name="Lu L."/>
            <person name="Laidemitt M.R."/>
            <person name="Zhang S.M."/>
            <person name="Mutuku M."/>
            <person name="Mkoji G."/>
            <person name="Steinauer M."/>
            <person name="Loker E.S."/>
        </authorList>
    </citation>
    <scope>NUCLEOTIDE SEQUENCE</scope>
    <source>
        <strain evidence="2">KasaAsao</strain>
        <tissue evidence="2">Whole Snail</tissue>
    </source>
</reference>
<accession>A0AAD8EUL4</accession>
<dbReference type="InterPro" id="IPR011659">
    <property type="entry name" value="WD40"/>
</dbReference>